<reference evidence="3" key="1">
    <citation type="journal article" date="2016" name="Genome Announc.">
        <title>Complete genome sequence of Alkaliphilus metalliredigens strain QYMF, an alkaliphilic and metal-reducing bacterium isolated from borax-contaminated leachate ponds.</title>
        <authorList>
            <person name="Hwang C."/>
            <person name="Copeland A."/>
            <person name="Lucas S."/>
            <person name="Lapidus A."/>
            <person name="Barry K."/>
            <person name="Detter J.C."/>
            <person name="Glavina Del Rio T."/>
            <person name="Hammon N."/>
            <person name="Israni S."/>
            <person name="Dalin E."/>
            <person name="Tice H."/>
            <person name="Pitluck S."/>
            <person name="Chertkov O."/>
            <person name="Brettin T."/>
            <person name="Bruce D."/>
            <person name="Han C."/>
            <person name="Schmutz J."/>
            <person name="Larimer F."/>
            <person name="Land M.L."/>
            <person name="Hauser L."/>
            <person name="Kyrpides N."/>
            <person name="Mikhailova N."/>
            <person name="Ye Q."/>
            <person name="Zhou J."/>
            <person name="Richardson P."/>
            <person name="Fields M.W."/>
        </authorList>
    </citation>
    <scope>NUCLEOTIDE SEQUENCE [LARGE SCALE GENOMIC DNA]</scope>
    <source>
        <strain evidence="3">QYMF</strain>
    </source>
</reference>
<dbReference type="OrthoDB" id="3199616at2"/>
<evidence type="ECO:0000259" key="1">
    <source>
        <dbReference type="Pfam" id="PF04230"/>
    </source>
</evidence>
<gene>
    <name evidence="2" type="ordered locus">Amet_4140</name>
</gene>
<dbReference type="HOGENOM" id="CLU_039510_0_1_9"/>
<evidence type="ECO:0000313" key="3">
    <source>
        <dbReference type="Proteomes" id="UP000001572"/>
    </source>
</evidence>
<dbReference type="RefSeq" id="WP_012065169.1">
    <property type="nucleotide sequence ID" value="NC_009633.1"/>
</dbReference>
<evidence type="ECO:0000313" key="2">
    <source>
        <dbReference type="EMBL" id="ABR50221.1"/>
    </source>
</evidence>
<feature type="domain" description="Polysaccharide pyruvyl transferase" evidence="1">
    <location>
        <begin position="14"/>
        <end position="298"/>
    </location>
</feature>
<accession>A6TVK3</accession>
<organism evidence="2 3">
    <name type="scientific">Alkaliphilus metalliredigens (strain QYMF)</name>
    <dbReference type="NCBI Taxonomy" id="293826"/>
    <lineage>
        <taxon>Bacteria</taxon>
        <taxon>Bacillati</taxon>
        <taxon>Bacillota</taxon>
        <taxon>Clostridia</taxon>
        <taxon>Peptostreptococcales</taxon>
        <taxon>Natronincolaceae</taxon>
        <taxon>Alkaliphilus</taxon>
    </lineage>
</organism>
<dbReference type="PANTHER" id="PTHR36836">
    <property type="entry name" value="COLANIC ACID BIOSYNTHESIS PROTEIN WCAK"/>
    <property type="match status" value="1"/>
</dbReference>
<dbReference type="InterPro" id="IPR019896">
    <property type="entry name" value="Polysacch_pyruvyl_Trfase_CsaB"/>
</dbReference>
<dbReference type="SUPFAM" id="SSF53756">
    <property type="entry name" value="UDP-Glycosyltransferase/glycogen phosphorylase"/>
    <property type="match status" value="1"/>
</dbReference>
<protein>
    <submittedName>
        <fullName evidence="2">Polysaccharide pyruvyl transferase</fullName>
    </submittedName>
</protein>
<dbReference type="NCBIfam" id="TIGR03609">
    <property type="entry name" value="S_layer_CsaB"/>
    <property type="match status" value="1"/>
</dbReference>
<dbReference type="EMBL" id="CP000724">
    <property type="protein sequence ID" value="ABR50221.1"/>
    <property type="molecule type" value="Genomic_DNA"/>
</dbReference>
<sequence length="368" mass="41474">MHKVVISGYYGFNNIGDESILTSIIYNLKEKVEDIDITVLSVNPQSTVQKHQVEAINRKAVVDIYKSIKKCDLLISGGGSLLQDVTSGRSMTYYLGVILIGMVLRKKIMIYSQGIGPVNRGFNQWLMKWVLNYVDCITVRDIKSKDTLIKLGVRKPSIHITSDPVIGLQKVGIEEGRKKLIQSGIDPHGKKPLIGFALRGWKSNEQYQEQMGKLADEMMEKLNAQVVFLPFHYGEDLCVLDGIHGKMEQPGVFMKERYSVDEMLSIVGNLDVLVGVRLHSLIFAAVMNIPMVAISYDPKIDSFMESLDLNSFTSLQELENVDIIGELRSILEKKQDEKVLLSQRVMKLKNKLAMNEEIVNQLLAKGER</sequence>
<dbReference type="InterPro" id="IPR007345">
    <property type="entry name" value="Polysacch_pyruvyl_Trfase"/>
</dbReference>
<dbReference type="GO" id="GO:0016740">
    <property type="term" value="F:transferase activity"/>
    <property type="evidence" value="ECO:0007669"/>
    <property type="project" value="UniProtKB-KW"/>
</dbReference>
<dbReference type="eggNOG" id="COG2327">
    <property type="taxonomic scope" value="Bacteria"/>
</dbReference>
<proteinExistence type="predicted"/>
<keyword evidence="3" id="KW-1185">Reference proteome</keyword>
<dbReference type="STRING" id="293826.Amet_4140"/>
<dbReference type="KEGG" id="amt:Amet_4140"/>
<dbReference type="Pfam" id="PF04230">
    <property type="entry name" value="PS_pyruv_trans"/>
    <property type="match status" value="1"/>
</dbReference>
<dbReference type="PANTHER" id="PTHR36836:SF1">
    <property type="entry name" value="COLANIC ACID BIOSYNTHESIS PROTEIN WCAK"/>
    <property type="match status" value="1"/>
</dbReference>
<dbReference type="AlphaFoldDB" id="A6TVK3"/>
<name>A6TVK3_ALKMQ</name>
<keyword evidence="2" id="KW-0808">Transferase</keyword>
<dbReference type="Proteomes" id="UP000001572">
    <property type="component" value="Chromosome"/>
</dbReference>
<dbReference type="Gene3D" id="3.40.50.2000">
    <property type="entry name" value="Glycogen Phosphorylase B"/>
    <property type="match status" value="1"/>
</dbReference>